<feature type="transmembrane region" description="Helical" evidence="1">
    <location>
        <begin position="6"/>
        <end position="28"/>
    </location>
</feature>
<gene>
    <name evidence="2" type="ORF">D3P04_05070</name>
</gene>
<dbReference type="RefSeq" id="WP_119746597.1">
    <property type="nucleotide sequence ID" value="NZ_QZCG01000003.1"/>
</dbReference>
<keyword evidence="1" id="KW-1133">Transmembrane helix</keyword>
<evidence type="ECO:0000313" key="2">
    <source>
        <dbReference type="EMBL" id="RJE87122.1"/>
    </source>
</evidence>
<reference evidence="3" key="1">
    <citation type="submission" date="2018-09" db="EMBL/GenBank/DDBJ databases">
        <title>Acidovorax cavernicola nov. sp. isolated from Gruta de las Maravillas (Aracena, Spain).</title>
        <authorList>
            <person name="Jurado V."/>
            <person name="Gutierrez-Patricio S."/>
            <person name="Gonzalez-Pimentel J.L."/>
            <person name="Miller A.Z."/>
            <person name="Laiz L."/>
            <person name="Saiz-Jimenez C."/>
        </authorList>
    </citation>
    <scope>NUCLEOTIDE SEQUENCE [LARGE SCALE GENOMIC DNA]</scope>
    <source>
        <strain evidence="3">1011MAR3C25</strain>
    </source>
</reference>
<evidence type="ECO:0000256" key="1">
    <source>
        <dbReference type="SAM" id="Phobius"/>
    </source>
</evidence>
<comment type="caution">
    <text evidence="2">The sequence shown here is derived from an EMBL/GenBank/DDBJ whole genome shotgun (WGS) entry which is preliminary data.</text>
</comment>
<keyword evidence="3" id="KW-1185">Reference proteome</keyword>
<dbReference type="AlphaFoldDB" id="A0A418T1P7"/>
<proteinExistence type="predicted"/>
<sequence length="116" mass="11867">MDSILSEIAAAAVPAVVAIVGTALTVLMNRAATVASERWGIEIEARHREALHSAIMSGIRSALTRGLTGQAVISAALEHASISVPDAIRKLAPGPGVLAGIAEAKLNELLGKDAPR</sequence>
<evidence type="ECO:0000313" key="3">
    <source>
        <dbReference type="Proteomes" id="UP000284202"/>
    </source>
</evidence>
<dbReference type="Proteomes" id="UP000284202">
    <property type="component" value="Unassembled WGS sequence"/>
</dbReference>
<dbReference type="OrthoDB" id="7775871at2"/>
<keyword evidence="1" id="KW-0472">Membrane</keyword>
<dbReference type="EMBL" id="QZCG01000003">
    <property type="protein sequence ID" value="RJE87122.1"/>
    <property type="molecule type" value="Genomic_DNA"/>
</dbReference>
<keyword evidence="1" id="KW-0812">Transmembrane</keyword>
<accession>A0A418T1P7</accession>
<evidence type="ECO:0008006" key="4">
    <source>
        <dbReference type="Google" id="ProtNLM"/>
    </source>
</evidence>
<protein>
    <recommendedName>
        <fullName evidence="4">Bacteriophage holin of superfamily 6 (Holin_LLH)</fullName>
    </recommendedName>
</protein>
<organism evidence="2 3">
    <name type="scientific">Paracoccus onubensis</name>
    <dbReference type="NCBI Taxonomy" id="1675788"/>
    <lineage>
        <taxon>Bacteria</taxon>
        <taxon>Pseudomonadati</taxon>
        <taxon>Pseudomonadota</taxon>
        <taxon>Alphaproteobacteria</taxon>
        <taxon>Rhodobacterales</taxon>
        <taxon>Paracoccaceae</taxon>
        <taxon>Paracoccus</taxon>
    </lineage>
</organism>
<name>A0A418T1P7_9RHOB</name>